<keyword evidence="7" id="KW-0997">Cell inner membrane</keyword>
<dbReference type="Pfam" id="PF02618">
    <property type="entry name" value="YceG"/>
    <property type="match status" value="1"/>
</dbReference>
<dbReference type="Gene3D" id="3.30.160.60">
    <property type="entry name" value="Classic Zinc Finger"/>
    <property type="match status" value="1"/>
</dbReference>
<comment type="similarity">
    <text evidence="7">Belongs to the transglycosylase MltG family.</text>
</comment>
<dbReference type="InterPro" id="IPR003770">
    <property type="entry name" value="MLTG-like"/>
</dbReference>
<evidence type="ECO:0000313" key="9">
    <source>
        <dbReference type="EMBL" id="MDR4125761.1"/>
    </source>
</evidence>
<proteinExistence type="inferred from homology"/>
<organism evidence="9 10">
    <name type="scientific">Yanghanlia caeni</name>
    <dbReference type="NCBI Taxonomy" id="3064283"/>
    <lineage>
        <taxon>Bacteria</taxon>
        <taxon>Pseudomonadati</taxon>
        <taxon>Pseudomonadota</taxon>
        <taxon>Betaproteobacteria</taxon>
        <taxon>Burkholderiales</taxon>
        <taxon>Alcaligenaceae</taxon>
        <taxon>Yanghanlia</taxon>
    </lineage>
</organism>
<keyword evidence="10" id="KW-1185">Reference proteome</keyword>
<dbReference type="PANTHER" id="PTHR30518">
    <property type="entry name" value="ENDOLYTIC MUREIN TRANSGLYCOSYLASE"/>
    <property type="match status" value="1"/>
</dbReference>
<evidence type="ECO:0000256" key="6">
    <source>
        <dbReference type="ARBA" id="ARBA00023316"/>
    </source>
</evidence>
<keyword evidence="2 7" id="KW-0812">Transmembrane</keyword>
<dbReference type="EMBL" id="JAUZQE010000012">
    <property type="protein sequence ID" value="MDR4125761.1"/>
    <property type="molecule type" value="Genomic_DNA"/>
</dbReference>
<evidence type="ECO:0000256" key="1">
    <source>
        <dbReference type="ARBA" id="ARBA00022475"/>
    </source>
</evidence>
<dbReference type="PANTHER" id="PTHR30518:SF2">
    <property type="entry name" value="ENDOLYTIC MUREIN TRANSGLYCOSYLASE"/>
    <property type="match status" value="1"/>
</dbReference>
<keyword evidence="6 7" id="KW-0961">Cell wall biogenesis/degradation</keyword>
<feature type="chain" id="PRO_5046235199" description="Endolytic murein transglycosylase" evidence="8">
    <location>
        <begin position="21"/>
        <end position="337"/>
    </location>
</feature>
<gene>
    <name evidence="7 9" type="primary">mltG</name>
    <name evidence="9" type="ORF">Q8947_07150</name>
</gene>
<dbReference type="Gene3D" id="3.30.1490.480">
    <property type="entry name" value="Endolytic murein transglycosylase"/>
    <property type="match status" value="1"/>
</dbReference>
<dbReference type="EC" id="4.2.2.29" evidence="7"/>
<evidence type="ECO:0000256" key="7">
    <source>
        <dbReference type="HAMAP-Rule" id="MF_02065"/>
    </source>
</evidence>
<dbReference type="CDD" id="cd08010">
    <property type="entry name" value="MltG_like"/>
    <property type="match status" value="1"/>
</dbReference>
<evidence type="ECO:0000313" key="10">
    <source>
        <dbReference type="Proteomes" id="UP001232156"/>
    </source>
</evidence>
<feature type="site" description="Important for catalytic activity" evidence="7">
    <location>
        <position position="219"/>
    </location>
</feature>
<evidence type="ECO:0000256" key="5">
    <source>
        <dbReference type="ARBA" id="ARBA00023239"/>
    </source>
</evidence>
<keyword evidence="8" id="KW-0732">Signal</keyword>
<dbReference type="RefSeq" id="WP_165276586.1">
    <property type="nucleotide sequence ID" value="NZ_JAUZQE010000012.1"/>
</dbReference>
<dbReference type="NCBIfam" id="TIGR00247">
    <property type="entry name" value="endolytic transglycosylase MltG"/>
    <property type="match status" value="1"/>
</dbReference>
<reference evidence="9 10" key="1">
    <citation type="submission" date="2023-08" db="EMBL/GenBank/DDBJ databases">
        <title>Alcaligenaceae gen. nov., a novel taxon isolated from the sludge of Yixing Pesticide Factory.</title>
        <authorList>
            <person name="Ruan L."/>
        </authorList>
    </citation>
    <scope>NUCLEOTIDE SEQUENCE [LARGE SCALE GENOMIC DNA]</scope>
    <source>
        <strain evidence="9 10">LG-2</strain>
    </source>
</reference>
<dbReference type="Proteomes" id="UP001232156">
    <property type="component" value="Unassembled WGS sequence"/>
</dbReference>
<keyword evidence="3 7" id="KW-1133">Transmembrane helix</keyword>
<evidence type="ECO:0000256" key="4">
    <source>
        <dbReference type="ARBA" id="ARBA00023136"/>
    </source>
</evidence>
<dbReference type="HAMAP" id="MF_02065">
    <property type="entry name" value="MltG"/>
    <property type="match status" value="1"/>
</dbReference>
<evidence type="ECO:0000256" key="8">
    <source>
        <dbReference type="SAM" id="SignalP"/>
    </source>
</evidence>
<evidence type="ECO:0000256" key="3">
    <source>
        <dbReference type="ARBA" id="ARBA00022989"/>
    </source>
</evidence>
<comment type="catalytic activity">
    <reaction evidence="7">
        <text>a peptidoglycan chain = a peptidoglycan chain with N-acetyl-1,6-anhydromuramyl-[peptide] at the reducing end + a peptidoglycan chain with N-acetylglucosamine at the non-reducing end.</text>
        <dbReference type="EC" id="4.2.2.29"/>
    </reaction>
</comment>
<comment type="caution">
    <text evidence="9">The sequence shown here is derived from an EMBL/GenBank/DDBJ whole genome shotgun (WGS) entry which is preliminary data.</text>
</comment>
<sequence>MRKFKAFILLMLATTVLVLAAAAGYAWHWVQAAVDMNAERVQYVVEPGSGVRAIARAMNAAGIQVNADGLTVLARVSGLDKQIKAGAYEAQRGDTPQRLLERMARGEMVQARLTLVEGWTYQRIRQALRESPHVRQTLEGVTDEELLQRLGASEFPSPEGLFLPDTYVFVPGTTDFEVLQLAYRAQRSLLEQAWASRAPDLPLANSYEALILASIVEKETGLGEDRARVAGVFVNRLRRGMLLQTDPTVIYGMGERYQGRIRKRDLETDTPWNTYTRGGLPPTPIASPGRAALHAALHPEMHKYYYFVARGDGSSQFSSTLREHNRAVAKYILGRKQ</sequence>
<comment type="function">
    <text evidence="7">Functions as a peptidoglycan terminase that cleaves nascent peptidoglycan strands endolytically to terminate their elongation.</text>
</comment>
<keyword evidence="1 7" id="KW-1003">Cell membrane</keyword>
<keyword evidence="5 7" id="KW-0456">Lyase</keyword>
<accession>A0ABU1D5Q3</accession>
<name>A0ABU1D5Q3_9BURK</name>
<evidence type="ECO:0000256" key="2">
    <source>
        <dbReference type="ARBA" id="ARBA00022692"/>
    </source>
</evidence>
<feature type="signal peptide" evidence="8">
    <location>
        <begin position="1"/>
        <end position="20"/>
    </location>
</feature>
<protein>
    <recommendedName>
        <fullName evidence="7">Endolytic murein transglycosylase</fullName>
        <ecNumber evidence="7">4.2.2.29</ecNumber>
    </recommendedName>
    <alternativeName>
        <fullName evidence="7">Peptidoglycan lytic transglycosylase</fullName>
    </alternativeName>
    <alternativeName>
        <fullName evidence="7">Peptidoglycan polymerization terminase</fullName>
    </alternativeName>
</protein>
<keyword evidence="4 7" id="KW-0472">Membrane</keyword>